<dbReference type="PANTHER" id="PTHR43775:SF51">
    <property type="entry name" value="INACTIVE PHENOLPHTHIOCEROL SYNTHESIS POLYKETIDE SYNTHASE TYPE I PKS1-RELATED"/>
    <property type="match status" value="1"/>
</dbReference>
<dbReference type="InterPro" id="IPR032821">
    <property type="entry name" value="PKS_assoc"/>
</dbReference>
<dbReference type="PANTHER" id="PTHR43775">
    <property type="entry name" value="FATTY ACID SYNTHASE"/>
    <property type="match status" value="1"/>
</dbReference>
<dbReference type="InterPro" id="IPR016036">
    <property type="entry name" value="Malonyl_transacylase_ACP-bd"/>
</dbReference>
<dbReference type="GO" id="GO:0008270">
    <property type="term" value="F:zinc ion binding"/>
    <property type="evidence" value="ECO:0007669"/>
    <property type="project" value="InterPro"/>
</dbReference>
<feature type="region of interest" description="C-terminal hotdog fold" evidence="9">
    <location>
        <begin position="1099"/>
        <end position="1234"/>
    </location>
</feature>
<dbReference type="InterPro" id="IPR055123">
    <property type="entry name" value="SpnB-like_Rossmann"/>
</dbReference>
<dbReference type="FunFam" id="3.40.47.10:FF:000019">
    <property type="entry name" value="Polyketide synthase type I"/>
    <property type="match status" value="1"/>
</dbReference>
<dbReference type="SUPFAM" id="SSF55048">
    <property type="entry name" value="Probable ACP-binding domain of malonyl-CoA ACP transacylase"/>
    <property type="match status" value="1"/>
</dbReference>
<dbReference type="FunFam" id="3.40.50.720:FF:000209">
    <property type="entry name" value="Polyketide synthase Pks12"/>
    <property type="match status" value="1"/>
</dbReference>
<dbReference type="PROSITE" id="PS52019">
    <property type="entry name" value="PKS_MFAS_DH"/>
    <property type="match status" value="1"/>
</dbReference>
<evidence type="ECO:0000256" key="1">
    <source>
        <dbReference type="ARBA" id="ARBA00001957"/>
    </source>
</evidence>
<evidence type="ECO:0000256" key="5">
    <source>
        <dbReference type="ARBA" id="ARBA00022679"/>
    </source>
</evidence>
<keyword evidence="8" id="KW-0012">Acyltransferase</keyword>
<dbReference type="Pfam" id="PF14765">
    <property type="entry name" value="PS-DH"/>
    <property type="match status" value="1"/>
</dbReference>
<dbReference type="InterPro" id="IPR011032">
    <property type="entry name" value="GroES-like_sf"/>
</dbReference>
<dbReference type="InterPro" id="IPR013968">
    <property type="entry name" value="PKS_KR"/>
</dbReference>
<dbReference type="InterPro" id="IPR020807">
    <property type="entry name" value="PKS_DH"/>
</dbReference>
<dbReference type="GO" id="GO:0006633">
    <property type="term" value="P:fatty acid biosynthetic process"/>
    <property type="evidence" value="ECO:0007669"/>
    <property type="project" value="InterPro"/>
</dbReference>
<dbReference type="Gene3D" id="3.30.70.3290">
    <property type="match status" value="1"/>
</dbReference>
<dbReference type="InterPro" id="IPR036736">
    <property type="entry name" value="ACP-like_sf"/>
</dbReference>
<sequence>MSNEETLRGYLRRVTTELHQTRQRLLQAESTSSEPIAIVAMGCRYPGGVYSPQELWRLVIDGVDVIGGFPTGRGWDLAGLYDPDPERVGKSYVREGGFLYDADEFDAEFFGISPREALAIDPQQRLLLETVWETLERAAIPPETLRGSRTGVFTGVMYNDYGSRLQPAPSGFEGYISTGSSSSVASGRISYTLGLEGPAVTVDTACSSSLVALHLAGQALRSGECDLALAGGVTVMATPQLFIEFSRQRGLSPDGRCKPFAAAADGTGFGEGAGIVLLERLSDARRNGHPVLAVIRGSAVNQDGASSQLTAPNGPAQQRVIRQALANAGVDATDVDVVEAHGTGTTLGDPIEAQALLATYGQGRDDGHPLWLGSVKSNIGHTQAAAGVAGVIKMVQAIQHGLLPATLHVDAPTPHVDWDTGRVALLTETVPWPDTGRPRRAAVSSFGISGTNAHLILEAPPTPTNTGSPTATGPLTSDDGDGTDTTDGGDTRTSTSAGDGGAGGGPVPWLFSARSVEALRAQALRLADHVAAHPGYRAVDIGAALVTTRSQHRFRAGVVVDGAGDGEAVLRAFAVGQPGVGVVSGRVVCGDAEAGGKIAVLLTGQGSQRVGAGRGLYGREPVFTAVLDEVCTHLDAHLDRPLRSVLFAAADGPDAGLLDDTTYTQPALFALQVALYRLVEHHGLRADYFIGHSVGEVSAAHLAGVMSLADAAAVVTARARLMATLPAGVMVSVQATPAQVEEHLNPRVGIAAYNTPTNTVISGDPQATHTVADRLHALGHAGRVLHTRHAFHSPHTETILTEFHHIASRVTYQRPHTPIISNLTGDVADPEHITTAEYWTDHIRQPVRFHQGITTLDQHHVTTYLELGPAPTLTHLTEHTLTHSGRGEDVVYLNVLHPHHDETRTLLTTLTTAHTRGHHITWHHHLTPPPQQPVPLPTYPFTRNRYWLAADPVVPVHAAPTGHPLLPAVLELPDDTHVFTGTLHPSAPSWLAEHTIGDHCLLPATAFVDMVLHAAHHTGHHTITDLVIHTPLALSDNTATDIQLVIGPVDATGHRACTIRSRAHTTTAGLWSDHVTAEVTTGTAGVPAVPATVWPPTHASRLDTTNLYHHLDQRGLRYGPTFQGLRHAWKHHNDLYAEVHLPATPHPHHHTIHPALLDAALHALTLHHPDHTTIQLPFSWTGVTLHAHDATTLRVHLRVHDNHTIELTITDPQDQLILTTDSLTLRPAGAVDDGDLYGVRWSPVIPPADPAPIGSVALLGEQPEVVLALEASGVEASEHPDLAALVAAIGAGLPQPSVVLAARSALPAMEPIRAAHVAVGEVLGLIQEWLSAECLDESRLVVVTCGAVAVDEGEHLQDLGSAPVWGLVRSAQRENPDRFALLDLDGQESSLRHLPEALTVVLAGEGQIAMRRGVFSALQVAKMGIDHALTPPEGEGAWRVDVSEPGTLDRLELVAAREALRPLRSGEVRVAVRAAGVNFRDVLMTLGMYPGRVSIGGEGAGVVTEVGPDVSGLAVGDRVMGLFSQAMATTAIADHRLIVGIPCGWSYPQAAAVPITFLTAYYALTDLARLQPGEKILVHAAAGGVGTAAVQLARHLGAEVYGTASHPKWQALRRQGLDPAHIGDSRSLDFETTITHATGGAGVDVVLNALTHEFVDASLRLLPRGGRFLEMGKTDIREPDRIAATHPGVYYQPFDLHDAGPTRTRQMLTDLIRLFTDGHLHPPPVTTYDIRAARDAFRHIRQAEHIGKVVLTVPPPLDPHGTVLITGATGALGSLLAKHLVSNHQARHLLLTSRHGPHAHNATQLITELTNLGADVTIEQRDIAEPGELASLLDAIPAEHPLTAVIHTAGVVHDGTVGALSPAHLETVFGPKADAAWELHRLTEHVDLSAFVVFSSAAGTLGSPGQANYAAANTFLDALAHCRRINGRPALSLAWGLWQQPSGITASLGESGVARMAQQGVMPISTEAALALFDRALATGRAYAMPARLTAEAAQGRTGVVASSPAHRDSRVGLRQAAGASGGEGSVAASWADRLTGLEPQEQHSVVVELVRTEAAAVLGHGDITAIGRKRPLKEAGFDSLTAVELRNRLGAMVGLRLPASLVFDHPTPIAIAEQLLTTLIPDQPDPVETVRSQLKSLEATIVAATPGGGMRAAVAAQLREFLERIGTEPSRVNDEATDVLDKIDAATDDEIFDFIDNQL</sequence>
<dbReference type="InterPro" id="IPR014030">
    <property type="entry name" value="Ketoacyl_synth_N"/>
</dbReference>
<dbReference type="Pfam" id="PF00550">
    <property type="entry name" value="PP-binding"/>
    <property type="match status" value="1"/>
</dbReference>
<dbReference type="InterPro" id="IPR049900">
    <property type="entry name" value="PKS_mFAS_DH"/>
</dbReference>
<dbReference type="GO" id="GO:0031177">
    <property type="term" value="F:phosphopantetheine binding"/>
    <property type="evidence" value="ECO:0007669"/>
    <property type="project" value="InterPro"/>
</dbReference>
<evidence type="ECO:0000256" key="6">
    <source>
        <dbReference type="ARBA" id="ARBA00023194"/>
    </source>
</evidence>
<feature type="active site" description="Proton donor; for dehydratase activity" evidence="9">
    <location>
        <position position="1158"/>
    </location>
</feature>
<dbReference type="Gene3D" id="3.40.47.10">
    <property type="match status" value="1"/>
</dbReference>
<dbReference type="InterPro" id="IPR020841">
    <property type="entry name" value="PKS_Beta-ketoAc_synthase_dom"/>
</dbReference>
<evidence type="ECO:0000256" key="2">
    <source>
        <dbReference type="ARBA" id="ARBA00004792"/>
    </source>
</evidence>
<dbReference type="SUPFAM" id="SSF53901">
    <property type="entry name" value="Thiolase-like"/>
    <property type="match status" value="1"/>
</dbReference>
<dbReference type="SUPFAM" id="SSF50129">
    <property type="entry name" value="GroES-like"/>
    <property type="match status" value="1"/>
</dbReference>
<dbReference type="InterPro" id="IPR015083">
    <property type="entry name" value="NorB/c/GfsB-D-like_docking"/>
</dbReference>
<dbReference type="InterPro" id="IPR018201">
    <property type="entry name" value="Ketoacyl_synth_AS"/>
</dbReference>
<dbReference type="Gene3D" id="3.40.366.10">
    <property type="entry name" value="Malonyl-Coenzyme A Acyl Carrier Protein, domain 2"/>
    <property type="match status" value="1"/>
</dbReference>
<evidence type="ECO:0000256" key="8">
    <source>
        <dbReference type="ARBA" id="ARBA00023315"/>
    </source>
</evidence>
<dbReference type="Gene3D" id="3.10.129.110">
    <property type="entry name" value="Polyketide synthase dehydratase"/>
    <property type="match status" value="1"/>
</dbReference>
<dbReference type="Pfam" id="PF00109">
    <property type="entry name" value="ketoacyl-synt"/>
    <property type="match status" value="1"/>
</dbReference>
<dbReference type="InterPro" id="IPR042104">
    <property type="entry name" value="PKS_dehydratase_sf"/>
</dbReference>
<dbReference type="SUPFAM" id="SSF52151">
    <property type="entry name" value="FabD/lysophospholipase-like"/>
    <property type="match status" value="1"/>
</dbReference>
<dbReference type="CDD" id="cd00833">
    <property type="entry name" value="PKS"/>
    <property type="match status" value="1"/>
</dbReference>
<keyword evidence="7" id="KW-0511">Multifunctional enzyme</keyword>
<evidence type="ECO:0000256" key="4">
    <source>
        <dbReference type="ARBA" id="ARBA00022553"/>
    </source>
</evidence>
<keyword evidence="4" id="KW-0597">Phosphoprotein</keyword>
<feature type="compositionally biased region" description="Polar residues" evidence="10">
    <location>
        <begin position="464"/>
        <end position="475"/>
    </location>
</feature>
<dbReference type="RefSeq" id="WP_091120950.1">
    <property type="nucleotide sequence ID" value="NZ_FMHY01000002.1"/>
</dbReference>
<dbReference type="InterPro" id="IPR020806">
    <property type="entry name" value="PKS_PP-bd"/>
</dbReference>
<evidence type="ECO:0000313" key="14">
    <source>
        <dbReference type="EMBL" id="SCL59922.1"/>
    </source>
</evidence>
<dbReference type="Pfam" id="PF00698">
    <property type="entry name" value="Acyl_transf_1"/>
    <property type="match status" value="1"/>
</dbReference>
<organism evidence="14 15">
    <name type="scientific">Micromonospora eburnea</name>
    <dbReference type="NCBI Taxonomy" id="227316"/>
    <lineage>
        <taxon>Bacteria</taxon>
        <taxon>Bacillati</taxon>
        <taxon>Actinomycetota</taxon>
        <taxon>Actinomycetes</taxon>
        <taxon>Micromonosporales</taxon>
        <taxon>Micromonosporaceae</taxon>
        <taxon>Micromonospora</taxon>
    </lineage>
</organism>
<evidence type="ECO:0000256" key="3">
    <source>
        <dbReference type="ARBA" id="ARBA00022450"/>
    </source>
</evidence>
<keyword evidence="5" id="KW-0808">Transferase</keyword>
<dbReference type="Pfam" id="PF22953">
    <property type="entry name" value="SpnB_Rossmann"/>
    <property type="match status" value="1"/>
</dbReference>
<dbReference type="Pfam" id="PF08240">
    <property type="entry name" value="ADH_N"/>
    <property type="match status" value="1"/>
</dbReference>
<dbReference type="Gene3D" id="3.40.50.720">
    <property type="entry name" value="NAD(P)-binding Rossmann-like Domain"/>
    <property type="match status" value="1"/>
</dbReference>
<name>A0A1C6V0U9_9ACTN</name>
<evidence type="ECO:0000259" key="12">
    <source>
        <dbReference type="PROSITE" id="PS52004"/>
    </source>
</evidence>
<dbReference type="SMART" id="SM00829">
    <property type="entry name" value="PKS_ER"/>
    <property type="match status" value="1"/>
</dbReference>
<dbReference type="InterPro" id="IPR050091">
    <property type="entry name" value="PKS_NRPS_Biosynth_Enz"/>
</dbReference>
<dbReference type="Pfam" id="PF08990">
    <property type="entry name" value="Docking"/>
    <property type="match status" value="1"/>
</dbReference>
<reference evidence="15" key="1">
    <citation type="submission" date="2016-06" db="EMBL/GenBank/DDBJ databases">
        <authorList>
            <person name="Varghese N."/>
            <person name="Submissions Spin"/>
        </authorList>
    </citation>
    <scope>NUCLEOTIDE SEQUENCE [LARGE SCALE GENOMIC DNA]</scope>
    <source>
        <strain evidence="15">DSM 44814</strain>
    </source>
</reference>
<dbReference type="SUPFAM" id="SSF47336">
    <property type="entry name" value="ACP-like"/>
    <property type="match status" value="1"/>
</dbReference>
<dbReference type="SMART" id="SM00827">
    <property type="entry name" value="PKS_AT"/>
    <property type="match status" value="1"/>
</dbReference>
<dbReference type="SMART" id="SM00826">
    <property type="entry name" value="PKS_DH"/>
    <property type="match status" value="1"/>
</dbReference>
<dbReference type="InterPro" id="IPR002364">
    <property type="entry name" value="Quin_OxRdtase/zeta-crystal_CS"/>
</dbReference>
<dbReference type="CDD" id="cd05195">
    <property type="entry name" value="enoyl_red"/>
    <property type="match status" value="1"/>
</dbReference>
<dbReference type="STRING" id="227316.GA0070604_4173"/>
<dbReference type="CDD" id="cd08956">
    <property type="entry name" value="KR_3_FAS_SDR_x"/>
    <property type="match status" value="1"/>
</dbReference>
<feature type="domain" description="Carrier" evidence="11">
    <location>
        <begin position="2045"/>
        <end position="2120"/>
    </location>
</feature>
<evidence type="ECO:0000259" key="11">
    <source>
        <dbReference type="PROSITE" id="PS50075"/>
    </source>
</evidence>
<dbReference type="SMART" id="SM00822">
    <property type="entry name" value="PKS_KR"/>
    <property type="match status" value="1"/>
</dbReference>
<dbReference type="GO" id="GO:0033068">
    <property type="term" value="P:macrolide biosynthetic process"/>
    <property type="evidence" value="ECO:0007669"/>
    <property type="project" value="UniProtKB-ARBA"/>
</dbReference>
<dbReference type="SMART" id="SM00823">
    <property type="entry name" value="PKS_PP"/>
    <property type="match status" value="1"/>
</dbReference>
<feature type="region of interest" description="N-terminal hotdog fold" evidence="9">
    <location>
        <begin position="963"/>
        <end position="1086"/>
    </location>
</feature>
<feature type="compositionally biased region" description="Low complexity" evidence="10">
    <location>
        <begin position="485"/>
        <end position="497"/>
    </location>
</feature>
<feature type="domain" description="Ketosynthase family 3 (KS3)" evidence="12">
    <location>
        <begin position="33"/>
        <end position="459"/>
    </location>
</feature>
<evidence type="ECO:0000256" key="9">
    <source>
        <dbReference type="PROSITE-ProRule" id="PRU01363"/>
    </source>
</evidence>
<keyword evidence="6" id="KW-0045">Antibiotic biosynthesis</keyword>
<dbReference type="Pfam" id="PF02801">
    <property type="entry name" value="Ketoacyl-synt_C"/>
    <property type="match status" value="1"/>
</dbReference>
<dbReference type="InterPro" id="IPR014031">
    <property type="entry name" value="Ketoacyl_synth_C"/>
</dbReference>
<evidence type="ECO:0000259" key="13">
    <source>
        <dbReference type="PROSITE" id="PS52019"/>
    </source>
</evidence>
<dbReference type="InterPro" id="IPR020843">
    <property type="entry name" value="ER"/>
</dbReference>
<dbReference type="PROSITE" id="PS50075">
    <property type="entry name" value="CARRIER"/>
    <property type="match status" value="1"/>
</dbReference>
<dbReference type="Gene3D" id="1.10.1200.10">
    <property type="entry name" value="ACP-like"/>
    <property type="match status" value="1"/>
</dbReference>
<dbReference type="InterPro" id="IPR006162">
    <property type="entry name" value="Ppantetheine_attach_site"/>
</dbReference>
<evidence type="ECO:0000256" key="7">
    <source>
        <dbReference type="ARBA" id="ARBA00023268"/>
    </source>
</evidence>
<dbReference type="InterPro" id="IPR014043">
    <property type="entry name" value="Acyl_transferase_dom"/>
</dbReference>
<dbReference type="InterPro" id="IPR016035">
    <property type="entry name" value="Acyl_Trfase/lysoPLipase"/>
</dbReference>
<dbReference type="Pfam" id="PF13602">
    <property type="entry name" value="ADH_zinc_N_2"/>
    <property type="match status" value="1"/>
</dbReference>
<keyword evidence="15" id="KW-1185">Reference proteome</keyword>
<dbReference type="SUPFAM" id="SSF51735">
    <property type="entry name" value="NAD(P)-binding Rossmann-fold domains"/>
    <property type="match status" value="3"/>
</dbReference>
<dbReference type="Gene3D" id="3.90.180.10">
    <property type="entry name" value="Medium-chain alcohol dehydrogenases, catalytic domain"/>
    <property type="match status" value="1"/>
</dbReference>
<comment type="cofactor">
    <cofactor evidence="1">
        <name>pantetheine 4'-phosphate</name>
        <dbReference type="ChEBI" id="CHEBI:47942"/>
    </cofactor>
</comment>
<protein>
    <submittedName>
        <fullName evidence="14">Polyketide synthase 12</fullName>
    </submittedName>
</protein>
<proteinExistence type="predicted"/>
<dbReference type="PROSITE" id="PS00012">
    <property type="entry name" value="PHOSPHOPANTETHEINE"/>
    <property type="match status" value="1"/>
</dbReference>
<dbReference type="Proteomes" id="UP000199696">
    <property type="component" value="Unassembled WGS sequence"/>
</dbReference>
<dbReference type="FunFam" id="3.90.180.10:FF:000032">
    <property type="entry name" value="Probable polyketide synthase pks1"/>
    <property type="match status" value="1"/>
</dbReference>
<dbReference type="PROSITE" id="PS52004">
    <property type="entry name" value="KS3_2"/>
    <property type="match status" value="1"/>
</dbReference>
<evidence type="ECO:0000313" key="15">
    <source>
        <dbReference type="Proteomes" id="UP000199696"/>
    </source>
</evidence>
<dbReference type="FunFam" id="1.10.1200.10:FF:000007">
    <property type="entry name" value="Probable polyketide synthase pks17"/>
    <property type="match status" value="1"/>
</dbReference>
<dbReference type="Pfam" id="PF21089">
    <property type="entry name" value="PKS_DH_N"/>
    <property type="match status" value="1"/>
</dbReference>
<dbReference type="InterPro" id="IPR049551">
    <property type="entry name" value="PKS_DH_C"/>
</dbReference>
<dbReference type="GO" id="GO:0016491">
    <property type="term" value="F:oxidoreductase activity"/>
    <property type="evidence" value="ECO:0007669"/>
    <property type="project" value="InterPro"/>
</dbReference>
<evidence type="ECO:0000256" key="10">
    <source>
        <dbReference type="SAM" id="MobiDB-lite"/>
    </source>
</evidence>
<dbReference type="Pfam" id="PF08659">
    <property type="entry name" value="KR"/>
    <property type="match status" value="1"/>
</dbReference>
<gene>
    <name evidence="14" type="ORF">GA0070604_4173</name>
</gene>
<accession>A0A1C6V0U9</accession>
<dbReference type="InterPro" id="IPR049552">
    <property type="entry name" value="PKS_DH_N"/>
</dbReference>
<keyword evidence="3" id="KW-0596">Phosphopantetheine</keyword>
<dbReference type="InterPro" id="IPR001227">
    <property type="entry name" value="Ac_transferase_dom_sf"/>
</dbReference>
<dbReference type="PROSITE" id="PS01162">
    <property type="entry name" value="QOR_ZETA_CRYSTAL"/>
    <property type="match status" value="1"/>
</dbReference>
<feature type="domain" description="PKS/mFAS DH" evidence="13">
    <location>
        <begin position="963"/>
        <end position="1234"/>
    </location>
</feature>
<comment type="pathway">
    <text evidence="2">Antibiotic biosynthesis.</text>
</comment>
<dbReference type="Pfam" id="PF16197">
    <property type="entry name" value="KAsynt_C_assoc"/>
    <property type="match status" value="1"/>
</dbReference>
<dbReference type="PROSITE" id="PS00606">
    <property type="entry name" value="KS3_1"/>
    <property type="match status" value="1"/>
</dbReference>
<feature type="active site" description="Proton acceptor; for dehydratase activity" evidence="9">
    <location>
        <position position="994"/>
    </location>
</feature>
<dbReference type="InterPro" id="IPR016039">
    <property type="entry name" value="Thiolase-like"/>
</dbReference>
<dbReference type="GO" id="GO:0004312">
    <property type="term" value="F:fatty acid synthase activity"/>
    <property type="evidence" value="ECO:0007669"/>
    <property type="project" value="TreeGrafter"/>
</dbReference>
<dbReference type="SMART" id="SM00825">
    <property type="entry name" value="PKS_KS"/>
    <property type="match status" value="1"/>
</dbReference>
<dbReference type="OrthoDB" id="9778690at2"/>
<dbReference type="InterPro" id="IPR013154">
    <property type="entry name" value="ADH-like_N"/>
</dbReference>
<dbReference type="Gene3D" id="3.40.50.11460">
    <property type="match status" value="1"/>
</dbReference>
<dbReference type="EMBL" id="FMHY01000002">
    <property type="protein sequence ID" value="SCL59922.1"/>
    <property type="molecule type" value="Genomic_DNA"/>
</dbReference>
<dbReference type="GO" id="GO:0004315">
    <property type="term" value="F:3-oxoacyl-[acyl-carrier-protein] synthase activity"/>
    <property type="evidence" value="ECO:0007669"/>
    <property type="project" value="InterPro"/>
</dbReference>
<feature type="region of interest" description="Disordered" evidence="10">
    <location>
        <begin position="456"/>
        <end position="506"/>
    </location>
</feature>
<dbReference type="InterPro" id="IPR057326">
    <property type="entry name" value="KR_dom"/>
</dbReference>
<dbReference type="InterPro" id="IPR009081">
    <property type="entry name" value="PP-bd_ACP"/>
</dbReference>
<dbReference type="InterPro" id="IPR036291">
    <property type="entry name" value="NAD(P)-bd_dom_sf"/>
</dbReference>